<keyword evidence="2" id="KW-0560">Oxidoreductase</keyword>
<dbReference type="NCBIfam" id="NF005559">
    <property type="entry name" value="PRK07231.1"/>
    <property type="match status" value="1"/>
</dbReference>
<dbReference type="PANTHER" id="PTHR42820">
    <property type="entry name" value="SHORT-CHAIN DEHYDROGENASE REDUCTASE"/>
    <property type="match status" value="1"/>
</dbReference>
<dbReference type="Pfam" id="PF13561">
    <property type="entry name" value="adh_short_C2"/>
    <property type="match status" value="1"/>
</dbReference>
<dbReference type="PROSITE" id="PS00061">
    <property type="entry name" value="ADH_SHORT"/>
    <property type="match status" value="1"/>
</dbReference>
<dbReference type="Gene3D" id="3.40.50.720">
    <property type="entry name" value="NAD(P)-binding Rossmann-like Domain"/>
    <property type="match status" value="1"/>
</dbReference>
<name>A0A024GY08_9MICC</name>
<dbReference type="SUPFAM" id="SSF51735">
    <property type="entry name" value="NAD(P)-binding Rossmann-fold domains"/>
    <property type="match status" value="1"/>
</dbReference>
<keyword evidence="4" id="KW-1185">Reference proteome</keyword>
<gene>
    <name evidence="3" type="primary">linC</name>
    <name evidence="3" type="ORF">ARTSIC4J27_393</name>
</gene>
<dbReference type="GO" id="GO:0016491">
    <property type="term" value="F:oxidoreductase activity"/>
    <property type="evidence" value="ECO:0007669"/>
    <property type="project" value="UniProtKB-KW"/>
</dbReference>
<organism evidence="3 4">
    <name type="scientific">Pseudarthrobacter siccitolerans</name>
    <dbReference type="NCBI Taxonomy" id="861266"/>
    <lineage>
        <taxon>Bacteria</taxon>
        <taxon>Bacillati</taxon>
        <taxon>Actinomycetota</taxon>
        <taxon>Actinomycetes</taxon>
        <taxon>Micrococcales</taxon>
        <taxon>Micrococcaceae</taxon>
        <taxon>Pseudarthrobacter</taxon>
    </lineage>
</organism>
<dbReference type="FunFam" id="3.40.50.720:FF:000084">
    <property type="entry name" value="Short-chain dehydrogenase reductase"/>
    <property type="match status" value="1"/>
</dbReference>
<dbReference type="PRINTS" id="PR00081">
    <property type="entry name" value="GDHRDH"/>
</dbReference>
<dbReference type="AlphaFoldDB" id="A0A024GY08"/>
<dbReference type="InterPro" id="IPR002347">
    <property type="entry name" value="SDR_fam"/>
</dbReference>
<dbReference type="CDD" id="cd05233">
    <property type="entry name" value="SDR_c"/>
    <property type="match status" value="1"/>
</dbReference>
<dbReference type="EMBL" id="CAQI01000027">
    <property type="protein sequence ID" value="CCQ44467.1"/>
    <property type="molecule type" value="Genomic_DNA"/>
</dbReference>
<comment type="caution">
    <text evidence="3">The sequence shown here is derived from an EMBL/GenBank/DDBJ whole genome shotgun (WGS) entry which is preliminary data.</text>
</comment>
<proteinExistence type="inferred from homology"/>
<evidence type="ECO:0000313" key="3">
    <source>
        <dbReference type="EMBL" id="CCQ44467.1"/>
    </source>
</evidence>
<dbReference type="PANTHER" id="PTHR42820:SF1">
    <property type="entry name" value="SHORT-CHAIN DEHYDROGENASE_REDUCTASE FAMILY PROTEIN"/>
    <property type="match status" value="1"/>
</dbReference>
<protein>
    <submittedName>
        <fullName evidence="3">Short chain dehydrogenase family protein</fullName>
    </submittedName>
</protein>
<evidence type="ECO:0000313" key="4">
    <source>
        <dbReference type="Proteomes" id="UP000035722"/>
    </source>
</evidence>
<evidence type="ECO:0000256" key="2">
    <source>
        <dbReference type="ARBA" id="ARBA00023002"/>
    </source>
</evidence>
<sequence length="250" mass="26117">MEKKAGLVTGAGSGIGRAGAIAFANHGGKVIVSDYNEDSGKETVALIKEAGGQAEFFRCDVSEEEQVKALVDFAVGAYGTLDFAFNNAGIDGGCFAPVGEMDSAVFDRVMKINLYGVFYCMKYEVLAMEANGGGAIVNTSSSNGLIGIPRNPPYNASKFGVIGLTRNGAIDYGQKGVRVNALAPGPTATTMLTGALEHQPPEVKEAMYASLPMRDLLEPEDQANAAVWLCSDQARMITGVTLPVDGGFTA</sequence>
<accession>A0A024GY08</accession>
<evidence type="ECO:0000256" key="1">
    <source>
        <dbReference type="ARBA" id="ARBA00006484"/>
    </source>
</evidence>
<dbReference type="InterPro" id="IPR020904">
    <property type="entry name" value="Sc_DH/Rdtase_CS"/>
</dbReference>
<dbReference type="PRINTS" id="PR00080">
    <property type="entry name" value="SDRFAMILY"/>
</dbReference>
<dbReference type="InterPro" id="IPR036291">
    <property type="entry name" value="NAD(P)-bd_dom_sf"/>
</dbReference>
<dbReference type="RefSeq" id="WP_235436484.1">
    <property type="nucleotide sequence ID" value="NZ_CAQI01000027.1"/>
</dbReference>
<comment type="similarity">
    <text evidence="1">Belongs to the short-chain dehydrogenases/reductases (SDR) family.</text>
</comment>
<reference evidence="4" key="1">
    <citation type="journal article" date="2014" name="Genome Announc.">
        <title>Genome Sequence of Arthrobacter siccitolerans 4J27, a Xeroprotectant-Producing Desiccation-Tolerant Microorganism.</title>
        <authorList>
            <person name="Manzanera M."/>
            <person name="Santa-Cruz-Calvo L."/>
            <person name="Vilchez J.I."/>
            <person name="Garcia-Fontana C."/>
            <person name="Silva-Castro G.A."/>
            <person name="Calvo C."/>
            <person name="Gonzalez-Lopez J."/>
        </authorList>
    </citation>
    <scope>NUCLEOTIDE SEQUENCE [LARGE SCALE GENOMIC DNA]</scope>
    <source>
        <strain evidence="4">4J27</strain>
    </source>
</reference>
<dbReference type="STRING" id="861266.ARTSIC4J27_393"/>
<dbReference type="Proteomes" id="UP000035722">
    <property type="component" value="Unassembled WGS sequence"/>
</dbReference>